<dbReference type="EMBL" id="JBFXLT010000206">
    <property type="protein sequence ID" value="KAL2802147.1"/>
    <property type="molecule type" value="Genomic_DNA"/>
</dbReference>
<protein>
    <recommendedName>
        <fullName evidence="4">F-box domain-containing protein</fullName>
    </recommendedName>
</protein>
<name>A0ABR4GSW2_9EURO</name>
<feature type="region of interest" description="Disordered" evidence="1">
    <location>
        <begin position="71"/>
        <end position="93"/>
    </location>
</feature>
<accession>A0ABR4GSW2</accession>
<evidence type="ECO:0008006" key="4">
    <source>
        <dbReference type="Google" id="ProtNLM"/>
    </source>
</evidence>
<dbReference type="Gene3D" id="3.80.10.10">
    <property type="entry name" value="Ribonuclease Inhibitor"/>
    <property type="match status" value="1"/>
</dbReference>
<dbReference type="Proteomes" id="UP001610334">
    <property type="component" value="Unassembled WGS sequence"/>
</dbReference>
<sequence length="587" mass="67209">MPLFFQSLPLEVLLNVIDSLASEHLPSLHTFSLANKLLIDIEHWDNTLQKRNAYPFVQQLSIDGLAPLAKYDNPDDTKDSNTPHRHQRSCPEKDQWTDIGRRYTDFTPRIKGIDMSEMEAWKPLADFARRLSGLKDLLWIALTYFPPCLLEVLHKDLPNCRLHLRASTLNDLHGIVNLPPGYEAHQYALATSPSLGTIAFRMGNVQNAAVYTERAITMMAAGLAPNLTQVYMQYNNPSPLVYNPSIEKPPREHLFTEVPSTPPPVRLLALHEPSSESLQKWDQCISFSNLHTFQLYVYSSFPNVAAYTFLSLKNLVLRFGECTDDQETLVNLDNGAALLLSQLPPLMSLFVSGHCSVRTLRAALERHGPTLRRFKLRFTHLARHHKRTDITAELINEIRTSCPRLRDLSLRIPRSEGNQDEVNLYKALNFPSLNHLTLELDCSPMNSDPEAALTNLAVDEPLVRSIFSTITDKATDTGHPSSKSLLESLRVEVFMDWSLESIDSIDLFYQIMKETIWEVFQAPDGIFVHKSLRDKRHSWRNEIKARRRINKWARKVPAEAAFRELWPSARKGLFWMDDWHSFPLQSE</sequence>
<organism evidence="2 3">
    <name type="scientific">Aspergillus granulosus</name>
    <dbReference type="NCBI Taxonomy" id="176169"/>
    <lineage>
        <taxon>Eukaryota</taxon>
        <taxon>Fungi</taxon>
        <taxon>Dikarya</taxon>
        <taxon>Ascomycota</taxon>
        <taxon>Pezizomycotina</taxon>
        <taxon>Eurotiomycetes</taxon>
        <taxon>Eurotiomycetidae</taxon>
        <taxon>Eurotiales</taxon>
        <taxon>Aspergillaceae</taxon>
        <taxon>Aspergillus</taxon>
        <taxon>Aspergillus subgen. Nidulantes</taxon>
    </lineage>
</organism>
<dbReference type="InterPro" id="IPR032675">
    <property type="entry name" value="LRR_dom_sf"/>
</dbReference>
<evidence type="ECO:0000256" key="1">
    <source>
        <dbReference type="SAM" id="MobiDB-lite"/>
    </source>
</evidence>
<gene>
    <name evidence="2" type="ORF">BJX63DRAFT_441387</name>
</gene>
<reference evidence="2 3" key="1">
    <citation type="submission" date="2024-07" db="EMBL/GenBank/DDBJ databases">
        <title>Section-level genome sequencing and comparative genomics of Aspergillus sections Usti and Cavernicolus.</title>
        <authorList>
            <consortium name="Lawrence Berkeley National Laboratory"/>
            <person name="Nybo J.L."/>
            <person name="Vesth T.C."/>
            <person name="Theobald S."/>
            <person name="Frisvad J.C."/>
            <person name="Larsen T.O."/>
            <person name="Kjaerboelling I."/>
            <person name="Rothschild-Mancinelli K."/>
            <person name="Lyhne E.K."/>
            <person name="Kogle M.E."/>
            <person name="Barry K."/>
            <person name="Clum A."/>
            <person name="Na H."/>
            <person name="Ledsgaard L."/>
            <person name="Lin J."/>
            <person name="Lipzen A."/>
            <person name="Kuo A."/>
            <person name="Riley R."/>
            <person name="Mondo S."/>
            <person name="Labutti K."/>
            <person name="Haridas S."/>
            <person name="Pangalinan J."/>
            <person name="Salamov A.A."/>
            <person name="Simmons B.A."/>
            <person name="Magnuson J.K."/>
            <person name="Chen J."/>
            <person name="Drula E."/>
            <person name="Henrissat B."/>
            <person name="Wiebenga A."/>
            <person name="Lubbers R.J."/>
            <person name="Gomes A.C."/>
            <person name="Makela M.R."/>
            <person name="Stajich J."/>
            <person name="Grigoriev I.V."/>
            <person name="Mortensen U.H."/>
            <person name="De Vries R.P."/>
            <person name="Baker S.E."/>
            <person name="Andersen M.R."/>
        </authorList>
    </citation>
    <scope>NUCLEOTIDE SEQUENCE [LARGE SCALE GENOMIC DNA]</scope>
    <source>
        <strain evidence="2 3">CBS 588.65</strain>
    </source>
</reference>
<evidence type="ECO:0000313" key="3">
    <source>
        <dbReference type="Proteomes" id="UP001610334"/>
    </source>
</evidence>
<comment type="caution">
    <text evidence="2">The sequence shown here is derived from an EMBL/GenBank/DDBJ whole genome shotgun (WGS) entry which is preliminary data.</text>
</comment>
<evidence type="ECO:0000313" key="2">
    <source>
        <dbReference type="EMBL" id="KAL2802147.1"/>
    </source>
</evidence>
<keyword evidence="3" id="KW-1185">Reference proteome</keyword>
<proteinExistence type="predicted"/>
<feature type="compositionally biased region" description="Basic and acidic residues" evidence="1">
    <location>
        <begin position="72"/>
        <end position="82"/>
    </location>
</feature>